<dbReference type="AlphaFoldDB" id="X0Z7S9"/>
<dbReference type="EMBL" id="BART01002624">
    <property type="protein sequence ID" value="GAG65144.1"/>
    <property type="molecule type" value="Genomic_DNA"/>
</dbReference>
<name>X0Z7S9_9ZZZZ</name>
<gene>
    <name evidence="1" type="ORF">S01H4_07866</name>
</gene>
<comment type="caution">
    <text evidence="1">The sequence shown here is derived from an EMBL/GenBank/DDBJ whole genome shotgun (WGS) entry which is preliminary data.</text>
</comment>
<proteinExistence type="predicted"/>
<evidence type="ECO:0000313" key="1">
    <source>
        <dbReference type="EMBL" id="GAG65144.1"/>
    </source>
</evidence>
<reference evidence="1" key="1">
    <citation type="journal article" date="2014" name="Front. Microbiol.">
        <title>High frequency of phylogenetically diverse reductive dehalogenase-homologous genes in deep subseafloor sedimentary metagenomes.</title>
        <authorList>
            <person name="Kawai M."/>
            <person name="Futagami T."/>
            <person name="Toyoda A."/>
            <person name="Takaki Y."/>
            <person name="Nishi S."/>
            <person name="Hori S."/>
            <person name="Arai W."/>
            <person name="Tsubouchi T."/>
            <person name="Morono Y."/>
            <person name="Uchiyama I."/>
            <person name="Ito T."/>
            <person name="Fujiyama A."/>
            <person name="Inagaki F."/>
            <person name="Takami H."/>
        </authorList>
    </citation>
    <scope>NUCLEOTIDE SEQUENCE</scope>
    <source>
        <strain evidence="1">Expedition CK06-06</strain>
    </source>
</reference>
<protein>
    <submittedName>
        <fullName evidence="1">Uncharacterized protein</fullName>
    </submittedName>
</protein>
<organism evidence="1">
    <name type="scientific">marine sediment metagenome</name>
    <dbReference type="NCBI Taxonomy" id="412755"/>
    <lineage>
        <taxon>unclassified sequences</taxon>
        <taxon>metagenomes</taxon>
        <taxon>ecological metagenomes</taxon>
    </lineage>
</organism>
<accession>X0Z7S9</accession>
<sequence>MASYSRIIGLTSEKHVIKTDANRKSISIFNTHATATIYIKEGSSVGILNGIPIYPFGNIGLNIREDGKAVQEPWSIISDTALTRVIIFEGQ</sequence>